<feature type="transmembrane region" description="Helical" evidence="1">
    <location>
        <begin position="20"/>
        <end position="40"/>
    </location>
</feature>
<name>A0A897MWR7_9EURY</name>
<dbReference type="AlphaFoldDB" id="A0A897MWR7"/>
<keyword evidence="1" id="KW-1133">Transmembrane helix</keyword>
<keyword evidence="1" id="KW-0812">Transmembrane</keyword>
<sequence>MVVELAMHIGMVFQSLRYLVCRVSLVAVTVFHRCLSIIYIST</sequence>
<protein>
    <submittedName>
        <fullName evidence="2">Uncharacterized protein</fullName>
    </submittedName>
</protein>
<evidence type="ECO:0000256" key="1">
    <source>
        <dbReference type="SAM" id="Phobius"/>
    </source>
</evidence>
<evidence type="ECO:0000313" key="2">
    <source>
        <dbReference type="EMBL" id="QSG04914.1"/>
    </source>
</evidence>
<accession>A0A897MWR7</accession>
<evidence type="ECO:0000313" key="3">
    <source>
        <dbReference type="Proteomes" id="UP000663525"/>
    </source>
</evidence>
<gene>
    <name evidence="2" type="ORF">HSR121_0559</name>
</gene>
<dbReference type="EMBL" id="CP064787">
    <property type="protein sequence ID" value="QSG04914.1"/>
    <property type="molecule type" value="Genomic_DNA"/>
</dbReference>
<dbReference type="Proteomes" id="UP000663525">
    <property type="component" value="Chromosome"/>
</dbReference>
<organism evidence="2 3">
    <name type="scientific">Halapricum desulfuricans</name>
    <dbReference type="NCBI Taxonomy" id="2841257"/>
    <lineage>
        <taxon>Archaea</taxon>
        <taxon>Methanobacteriati</taxon>
        <taxon>Methanobacteriota</taxon>
        <taxon>Stenosarchaea group</taxon>
        <taxon>Halobacteria</taxon>
        <taxon>Halobacteriales</taxon>
        <taxon>Haloarculaceae</taxon>
        <taxon>Halapricum</taxon>
    </lineage>
</organism>
<keyword evidence="1" id="KW-0472">Membrane</keyword>
<proteinExistence type="predicted"/>
<reference evidence="2" key="1">
    <citation type="submission" date="2020-11" db="EMBL/GenBank/DDBJ databases">
        <title>Carbohydrate-dependent, anaerobic sulfur respiration: A novel catabolism in halophilic archaea.</title>
        <authorList>
            <person name="Sorokin D.Y."/>
            <person name="Messina E."/>
            <person name="Smedile F."/>
            <person name="La Cono V."/>
            <person name="Hallsworth J.E."/>
            <person name="Yakimov M.M."/>
        </authorList>
    </citation>
    <scope>NUCLEOTIDE SEQUENCE</scope>
    <source>
        <strain evidence="2">HSR12-1</strain>
    </source>
</reference>